<evidence type="ECO:0000256" key="1">
    <source>
        <dbReference type="ARBA" id="ARBA00023015"/>
    </source>
</evidence>
<dbReference type="PaxDb" id="3218-PP1S65_254V6.1"/>
<reference evidence="8" key="3">
    <citation type="submission" date="2020-12" db="UniProtKB">
        <authorList>
            <consortium name="EnsemblPlants"/>
        </authorList>
    </citation>
    <scope>IDENTIFICATION</scope>
</reference>
<keyword evidence="1" id="KW-0805">Transcription regulation</keyword>
<dbReference type="Pfam" id="PF02362">
    <property type="entry name" value="B3"/>
    <property type="match status" value="2"/>
</dbReference>
<organism evidence="7">
    <name type="scientific">Physcomitrium patens</name>
    <name type="common">Spreading-leaved earth moss</name>
    <name type="synonym">Physcomitrella patens</name>
    <dbReference type="NCBI Taxonomy" id="3218"/>
    <lineage>
        <taxon>Eukaryota</taxon>
        <taxon>Viridiplantae</taxon>
        <taxon>Streptophyta</taxon>
        <taxon>Embryophyta</taxon>
        <taxon>Bryophyta</taxon>
        <taxon>Bryophytina</taxon>
        <taxon>Bryopsida</taxon>
        <taxon>Funariidae</taxon>
        <taxon>Funariales</taxon>
        <taxon>Funariaceae</taxon>
        <taxon>Physcomitrium</taxon>
    </lineage>
</organism>
<dbReference type="EMBL" id="ABEU02000017">
    <property type="protein sequence ID" value="PNR36514.1"/>
    <property type="molecule type" value="Genomic_DNA"/>
</dbReference>
<evidence type="ECO:0000313" key="9">
    <source>
        <dbReference type="Proteomes" id="UP000006727"/>
    </source>
</evidence>
<name>A9SCH8_PHYPA</name>
<keyword evidence="2" id="KW-0238">DNA-binding</keyword>
<protein>
    <recommendedName>
        <fullName evidence="6">TF-B3 domain-containing protein</fullName>
    </recommendedName>
</protein>
<evidence type="ECO:0000313" key="8">
    <source>
        <dbReference type="EnsemblPlants" id="Pp3c17_20210V3.1"/>
    </source>
</evidence>
<dbReference type="InParanoid" id="A9SCH8"/>
<keyword evidence="3" id="KW-0804">Transcription</keyword>
<evidence type="ECO:0000256" key="5">
    <source>
        <dbReference type="SAM" id="MobiDB-lite"/>
    </source>
</evidence>
<dbReference type="PANTHER" id="PTHR31391:SF106">
    <property type="entry name" value="B3 DOMAIN-CONTAINING PROTEIN OS01G0723500"/>
    <property type="match status" value="1"/>
</dbReference>
<feature type="domain" description="TF-B3" evidence="6">
    <location>
        <begin position="241"/>
        <end position="338"/>
    </location>
</feature>
<dbReference type="HOGENOM" id="CLU_817339_0_0_1"/>
<proteinExistence type="predicted"/>
<dbReference type="PANTHER" id="PTHR31391">
    <property type="entry name" value="B3 DOMAIN-CONTAINING PROTEIN OS11G0197600-RELATED"/>
    <property type="match status" value="1"/>
</dbReference>
<reference evidence="7 9" key="2">
    <citation type="journal article" date="2018" name="Plant J.">
        <title>The Physcomitrella patens chromosome-scale assembly reveals moss genome structure and evolution.</title>
        <authorList>
            <person name="Lang D."/>
            <person name="Ullrich K.K."/>
            <person name="Murat F."/>
            <person name="Fuchs J."/>
            <person name="Jenkins J."/>
            <person name="Haas F.B."/>
            <person name="Piednoel M."/>
            <person name="Gundlach H."/>
            <person name="Van Bel M."/>
            <person name="Meyberg R."/>
            <person name="Vives C."/>
            <person name="Morata J."/>
            <person name="Symeonidi A."/>
            <person name="Hiss M."/>
            <person name="Muchero W."/>
            <person name="Kamisugi Y."/>
            <person name="Saleh O."/>
            <person name="Blanc G."/>
            <person name="Decker E.L."/>
            <person name="van Gessel N."/>
            <person name="Grimwood J."/>
            <person name="Hayes R.D."/>
            <person name="Graham S.W."/>
            <person name="Gunter L.E."/>
            <person name="McDaniel S.F."/>
            <person name="Hoernstein S.N.W."/>
            <person name="Larsson A."/>
            <person name="Li F.W."/>
            <person name="Perroud P.F."/>
            <person name="Phillips J."/>
            <person name="Ranjan P."/>
            <person name="Rokshar D.S."/>
            <person name="Rothfels C.J."/>
            <person name="Schneider L."/>
            <person name="Shu S."/>
            <person name="Stevenson D.W."/>
            <person name="Thummler F."/>
            <person name="Tillich M."/>
            <person name="Villarreal Aguilar J.C."/>
            <person name="Widiez T."/>
            <person name="Wong G.K."/>
            <person name="Wymore A."/>
            <person name="Zhang Y."/>
            <person name="Zimmer A.D."/>
            <person name="Quatrano R.S."/>
            <person name="Mayer K.F.X."/>
            <person name="Goodstein D."/>
            <person name="Casacuberta J.M."/>
            <person name="Vandepoele K."/>
            <person name="Reski R."/>
            <person name="Cuming A.C."/>
            <person name="Tuskan G.A."/>
            <person name="Maumus F."/>
            <person name="Salse J."/>
            <person name="Schmutz J."/>
            <person name="Rensing S.A."/>
        </authorList>
    </citation>
    <scope>NUCLEOTIDE SEQUENCE [LARGE SCALE GENOMIC DNA]</scope>
    <source>
        <strain evidence="8 9">cv. Gransden 2004</strain>
    </source>
</reference>
<evidence type="ECO:0000313" key="7">
    <source>
        <dbReference type="EMBL" id="PNR36514.1"/>
    </source>
</evidence>
<feature type="domain" description="TF-B3" evidence="6">
    <location>
        <begin position="27"/>
        <end position="129"/>
    </location>
</feature>
<dbReference type="InterPro" id="IPR003340">
    <property type="entry name" value="B3_DNA-bd"/>
</dbReference>
<keyword evidence="9" id="KW-1185">Reference proteome</keyword>
<sequence>MSRTGASPPLSNIDVQTMVLNSDAPCFVKTITRAMTERNDRLVIPIEFINKHGNMLHSVISLTGPNGCPLRVMLKVRTCAGRDGRLNVSVFMAHGWKYFVTENCLQMGDRIIFQLVARSRFRVLLCAQPHEEAVFGNLISSSKDHESQLDSPSVISEAPPLPEVTSNQTSSLSPSRINLNAVENCLNAEPMQWTYSERAKIKSVEGINPLLLSKDICHNSLGLNSAINLNSRYPQFTKKLTGINVPQKGAGDDLRLELPSHFVRAHGDRFQASVFLLGPGSNFVVVKLSVRVNGNGNRVQFRGGWKEFSIAHGLKVGDVLLFSLIGLSKFVVKVFSLTPQ</sequence>
<dbReference type="Proteomes" id="UP000006727">
    <property type="component" value="Chromosome 17"/>
</dbReference>
<gene>
    <name evidence="7" type="ORF">PHYPA_022365</name>
</gene>
<dbReference type="FunCoup" id="A9SCH8">
    <property type="interactions" value="59"/>
</dbReference>
<dbReference type="InterPro" id="IPR044837">
    <property type="entry name" value="REM16-like"/>
</dbReference>
<accession>A9SCH8</accession>
<evidence type="ECO:0000256" key="4">
    <source>
        <dbReference type="ARBA" id="ARBA00023242"/>
    </source>
</evidence>
<dbReference type="Gene3D" id="2.40.330.10">
    <property type="entry name" value="DNA-binding pseudobarrel domain"/>
    <property type="match status" value="2"/>
</dbReference>
<dbReference type="Gramene" id="Pp3c17_20210V3.1">
    <property type="protein sequence ID" value="Pp3c17_20210V3.1"/>
    <property type="gene ID" value="Pp3c17_20210"/>
</dbReference>
<evidence type="ECO:0000256" key="3">
    <source>
        <dbReference type="ARBA" id="ARBA00023163"/>
    </source>
</evidence>
<dbReference type="CDD" id="cd10017">
    <property type="entry name" value="B3_DNA"/>
    <property type="match status" value="2"/>
</dbReference>
<dbReference type="AlphaFoldDB" id="A9SCH8"/>
<dbReference type="SMART" id="SM01019">
    <property type="entry name" value="B3"/>
    <property type="match status" value="2"/>
</dbReference>
<keyword evidence="4" id="KW-0539">Nucleus</keyword>
<dbReference type="EnsemblPlants" id="Pp3c17_20210V3.1">
    <property type="protein sequence ID" value="Pp3c17_20210V3.1"/>
    <property type="gene ID" value="Pp3c17_20210"/>
</dbReference>
<dbReference type="SUPFAM" id="SSF101936">
    <property type="entry name" value="DNA-binding pseudobarrel domain"/>
    <property type="match status" value="2"/>
</dbReference>
<evidence type="ECO:0000259" key="6">
    <source>
        <dbReference type="PROSITE" id="PS50863"/>
    </source>
</evidence>
<dbReference type="PROSITE" id="PS50863">
    <property type="entry name" value="B3"/>
    <property type="match status" value="2"/>
</dbReference>
<dbReference type="InterPro" id="IPR015300">
    <property type="entry name" value="DNA-bd_pseudobarrel_sf"/>
</dbReference>
<evidence type="ECO:0000256" key="2">
    <source>
        <dbReference type="ARBA" id="ARBA00023125"/>
    </source>
</evidence>
<feature type="region of interest" description="Disordered" evidence="5">
    <location>
        <begin position="146"/>
        <end position="172"/>
    </location>
</feature>
<reference evidence="7 9" key="1">
    <citation type="journal article" date="2008" name="Science">
        <title>The Physcomitrella genome reveals evolutionary insights into the conquest of land by plants.</title>
        <authorList>
            <person name="Rensing S."/>
            <person name="Lang D."/>
            <person name="Zimmer A."/>
            <person name="Terry A."/>
            <person name="Salamov A."/>
            <person name="Shapiro H."/>
            <person name="Nishiyama T."/>
            <person name="Perroud P.-F."/>
            <person name="Lindquist E."/>
            <person name="Kamisugi Y."/>
            <person name="Tanahashi T."/>
            <person name="Sakakibara K."/>
            <person name="Fujita T."/>
            <person name="Oishi K."/>
            <person name="Shin-I T."/>
            <person name="Kuroki Y."/>
            <person name="Toyoda A."/>
            <person name="Suzuki Y."/>
            <person name="Hashimoto A."/>
            <person name="Yamaguchi K."/>
            <person name="Sugano A."/>
            <person name="Kohara Y."/>
            <person name="Fujiyama A."/>
            <person name="Anterola A."/>
            <person name="Aoki S."/>
            <person name="Ashton N."/>
            <person name="Barbazuk W.B."/>
            <person name="Barker E."/>
            <person name="Bennetzen J."/>
            <person name="Bezanilla M."/>
            <person name="Blankenship R."/>
            <person name="Cho S.H."/>
            <person name="Dutcher S."/>
            <person name="Estelle M."/>
            <person name="Fawcett J.A."/>
            <person name="Gundlach H."/>
            <person name="Hanada K."/>
            <person name="Heyl A."/>
            <person name="Hicks K.A."/>
            <person name="Hugh J."/>
            <person name="Lohr M."/>
            <person name="Mayer K."/>
            <person name="Melkozernov A."/>
            <person name="Murata T."/>
            <person name="Nelson D."/>
            <person name="Pils B."/>
            <person name="Prigge M."/>
            <person name="Reiss B."/>
            <person name="Renner T."/>
            <person name="Rombauts S."/>
            <person name="Rushton P."/>
            <person name="Sanderfoot A."/>
            <person name="Schween G."/>
            <person name="Shiu S.-H."/>
            <person name="Stueber K."/>
            <person name="Theodoulou F.L."/>
            <person name="Tu H."/>
            <person name="Van de Peer Y."/>
            <person name="Verrier P.J."/>
            <person name="Waters E."/>
            <person name="Wood A."/>
            <person name="Yang L."/>
            <person name="Cove D."/>
            <person name="Cuming A."/>
            <person name="Hasebe M."/>
            <person name="Lucas S."/>
            <person name="Mishler D.B."/>
            <person name="Reski R."/>
            <person name="Grigoriev I."/>
            <person name="Quatrano R.S."/>
            <person name="Boore J.L."/>
        </authorList>
    </citation>
    <scope>NUCLEOTIDE SEQUENCE [LARGE SCALE GENOMIC DNA]</scope>
    <source>
        <strain evidence="8 9">cv. Gransden 2004</strain>
    </source>
</reference>
<dbReference type="GO" id="GO:0003677">
    <property type="term" value="F:DNA binding"/>
    <property type="evidence" value="ECO:0007669"/>
    <property type="project" value="UniProtKB-KW"/>
</dbReference>